<keyword evidence="6 9" id="KW-0560">Oxidoreductase</keyword>
<keyword evidence="9" id="KW-0170">Cobalt</keyword>
<dbReference type="Pfam" id="PF08331">
    <property type="entry name" value="QueG_DUF1730"/>
    <property type="match status" value="1"/>
</dbReference>
<dbReference type="PROSITE" id="PS00198">
    <property type="entry name" value="4FE4S_FER_1"/>
    <property type="match status" value="1"/>
</dbReference>
<dbReference type="PANTHER" id="PTHR30002">
    <property type="entry name" value="EPOXYQUEUOSINE REDUCTASE"/>
    <property type="match status" value="1"/>
</dbReference>
<feature type="binding site" evidence="9">
    <location>
        <position position="243"/>
    </location>
    <ligand>
        <name>[4Fe-4S] cluster</name>
        <dbReference type="ChEBI" id="CHEBI:49883"/>
        <label>2</label>
    </ligand>
</feature>
<evidence type="ECO:0000256" key="8">
    <source>
        <dbReference type="ARBA" id="ARBA00023014"/>
    </source>
</evidence>
<dbReference type="Proteomes" id="UP001595906">
    <property type="component" value="Unassembled WGS sequence"/>
</dbReference>
<feature type="binding site" evidence="9">
    <location>
        <position position="221"/>
    </location>
    <ligand>
        <name>tRNA</name>
        <dbReference type="ChEBI" id="CHEBI:17843"/>
    </ligand>
</feature>
<feature type="binding site" evidence="9">
    <location>
        <position position="152"/>
    </location>
    <ligand>
        <name>cob(II)alamin</name>
        <dbReference type="ChEBI" id="CHEBI:16304"/>
    </ligand>
</feature>
<keyword evidence="1 9" id="KW-0004">4Fe-4S</keyword>
<dbReference type="Gene3D" id="3.30.70.20">
    <property type="match status" value="1"/>
</dbReference>
<feature type="binding site" evidence="9">
    <location>
        <position position="214"/>
    </location>
    <ligand>
        <name>cob(II)alamin</name>
        <dbReference type="ChEBI" id="CHEBI:16304"/>
    </ligand>
</feature>
<dbReference type="InterPro" id="IPR004453">
    <property type="entry name" value="QueG"/>
</dbReference>
<feature type="binding site" evidence="9">
    <location>
        <position position="60"/>
    </location>
    <ligand>
        <name>cob(II)alamin</name>
        <dbReference type="ChEBI" id="CHEBI:16304"/>
    </ligand>
</feature>
<comment type="cofactor">
    <cofactor evidence="9">
        <name>[4Fe-4S] cluster</name>
        <dbReference type="ChEBI" id="CHEBI:49883"/>
    </cofactor>
    <text evidence="9">Binds 2 [4Fe-4S] clusters per monomer.</text>
</comment>
<evidence type="ECO:0000259" key="10">
    <source>
        <dbReference type="PROSITE" id="PS51379"/>
    </source>
</evidence>
<keyword evidence="8 9" id="KW-0411">Iron-sulfur</keyword>
<dbReference type="EMBL" id="JBHSDC010000022">
    <property type="protein sequence ID" value="MFC4232461.1"/>
    <property type="molecule type" value="Genomic_DNA"/>
</dbReference>
<sequence>MLNKQQHTQFIKNTATQLGFDFCGIAKAKLLDADARRLEQWLSQNMNGSMAYMANHFDMRVDPTKLVPGAKSVITLLKNYYPSQQPSETAAKVSKYAYGKDYHDVIRKQLKALLSQIHTHIGEVNGRGFIDSAPVLERSWALQSGLGWIGKNGNLINKQQGSFFFIATLIIDIELQYDDAYAKDFCGSCTRCIDACPTTAILPNKVVDGSKCISYFTIELKEQLIPDTLKGKFDNWLFGCDTCQDVCPWNRFSKPHQEVDFTPINEVLNFSLNDWEMLTEESFKTIFKNSPIKRSKYQGIQRNLQFIKGS</sequence>
<evidence type="ECO:0000256" key="6">
    <source>
        <dbReference type="ARBA" id="ARBA00023002"/>
    </source>
</evidence>
<comment type="caution">
    <text evidence="9">Lacks conserved residue(s) required for the propagation of feature annotation.</text>
</comment>
<feature type="binding site" evidence="9">
    <location>
        <position position="166"/>
    </location>
    <ligand>
        <name>cob(II)alamin</name>
        <dbReference type="ChEBI" id="CHEBI:16304"/>
    </ligand>
</feature>
<evidence type="ECO:0000256" key="5">
    <source>
        <dbReference type="ARBA" id="ARBA00022785"/>
    </source>
</evidence>
<evidence type="ECO:0000256" key="4">
    <source>
        <dbReference type="ARBA" id="ARBA00022723"/>
    </source>
</evidence>
<dbReference type="RefSeq" id="WP_379014324.1">
    <property type="nucleotide sequence ID" value="NZ_JBHSDC010000022.1"/>
</dbReference>
<evidence type="ECO:0000256" key="2">
    <source>
        <dbReference type="ARBA" id="ARBA00022490"/>
    </source>
</evidence>
<feature type="binding site" evidence="9">
    <location>
        <position position="131"/>
    </location>
    <ligand>
        <name>cob(II)alamin</name>
        <dbReference type="ChEBI" id="CHEBI:16304"/>
    </ligand>
</feature>
<comment type="function">
    <text evidence="9">Catalyzes the conversion of epoxyqueuosine (oQ) to queuosine (Q), which is a hypermodified base found in the wobble positions of tRNA(Asp), tRNA(Asn), tRNA(His) and tRNA(Tyr).</text>
</comment>
<dbReference type="InterPro" id="IPR017896">
    <property type="entry name" value="4Fe4S_Fe-S-bd"/>
</dbReference>
<feature type="binding site" evidence="9">
    <location>
        <position position="189"/>
    </location>
    <ligand>
        <name>[4Fe-4S] cluster</name>
        <dbReference type="ChEBI" id="CHEBI:49883"/>
        <label>1</label>
    </ligand>
</feature>
<dbReference type="HAMAP" id="MF_00916">
    <property type="entry name" value="QueG"/>
    <property type="match status" value="1"/>
</dbReference>
<proteinExistence type="inferred from homology"/>
<comment type="subunit">
    <text evidence="9">Monomer.</text>
</comment>
<evidence type="ECO:0000256" key="7">
    <source>
        <dbReference type="ARBA" id="ARBA00023004"/>
    </source>
</evidence>
<organism evidence="11 12">
    <name type="scientific">Parasediminibacterium paludis</name>
    <dbReference type="NCBI Taxonomy" id="908966"/>
    <lineage>
        <taxon>Bacteria</taxon>
        <taxon>Pseudomonadati</taxon>
        <taxon>Bacteroidota</taxon>
        <taxon>Chitinophagia</taxon>
        <taxon>Chitinophagales</taxon>
        <taxon>Chitinophagaceae</taxon>
        <taxon>Parasediminibacterium</taxon>
    </lineage>
</organism>
<feature type="binding site" evidence="9">
    <location>
        <position position="212"/>
    </location>
    <ligand>
        <name>[4Fe-4S] cluster</name>
        <dbReference type="ChEBI" id="CHEBI:49883"/>
        <label>2</label>
    </ligand>
</feature>
<feature type="binding site" evidence="9">
    <location>
        <begin position="240"/>
        <end position="241"/>
    </location>
    <ligand>
        <name>cob(II)alamin</name>
        <dbReference type="ChEBI" id="CHEBI:16304"/>
    </ligand>
</feature>
<comment type="cofactor">
    <cofactor evidence="9">
        <name>cob(II)alamin</name>
        <dbReference type="ChEBI" id="CHEBI:16304"/>
    </cofactor>
</comment>
<comment type="subcellular location">
    <subcellularLocation>
        <location evidence="9">Cytoplasm</location>
    </subcellularLocation>
</comment>
<dbReference type="InterPro" id="IPR017900">
    <property type="entry name" value="4Fe4S_Fe_S_CS"/>
</dbReference>
<keyword evidence="9" id="KW-0846">Cobalamin</keyword>
<accession>A0ABV8PYD9</accession>
<evidence type="ECO:0000313" key="11">
    <source>
        <dbReference type="EMBL" id="MFC4232461.1"/>
    </source>
</evidence>
<feature type="binding site" evidence="9">
    <location>
        <position position="155"/>
    </location>
    <ligand>
        <name>cob(II)alamin</name>
        <dbReference type="ChEBI" id="CHEBI:16304"/>
    </ligand>
</feature>
<evidence type="ECO:0000256" key="1">
    <source>
        <dbReference type="ARBA" id="ARBA00022485"/>
    </source>
</evidence>
<keyword evidence="4 9" id="KW-0479">Metal-binding</keyword>
<dbReference type="GO" id="GO:0052693">
    <property type="term" value="F:epoxyqueuosine reductase activity"/>
    <property type="evidence" value="ECO:0007669"/>
    <property type="project" value="UniProtKB-EC"/>
</dbReference>
<feature type="binding site" evidence="9">
    <location>
        <position position="192"/>
    </location>
    <ligand>
        <name>[4Fe-4S] cluster</name>
        <dbReference type="ChEBI" id="CHEBI:49883"/>
        <label>1</label>
    </ligand>
</feature>
<keyword evidence="7 9" id="KW-0408">Iron</keyword>
<comment type="similarity">
    <text evidence="9">Belongs to the QueG family.</text>
</comment>
<protein>
    <recommendedName>
        <fullName evidence="9">Epoxyqueuosine reductase</fullName>
        <ecNumber evidence="9">1.17.99.6</ecNumber>
    </recommendedName>
    <alternativeName>
        <fullName evidence="9">Queuosine biosynthesis protein QueG</fullName>
    </alternativeName>
</protein>
<feature type="binding site" evidence="9">
    <location>
        <position position="240"/>
    </location>
    <ligand>
        <name>[4Fe-4S] cluster</name>
        <dbReference type="ChEBI" id="CHEBI:49883"/>
        <label>2</label>
    </ligand>
</feature>
<name>A0ABV8PYD9_9BACT</name>
<feature type="active site" description="Proton donor" evidence="9">
    <location>
        <position position="131"/>
    </location>
</feature>
<feature type="binding site" evidence="9">
    <location>
        <position position="247"/>
    </location>
    <ligand>
        <name>[4Fe-4S] cluster</name>
        <dbReference type="ChEBI" id="CHEBI:49883"/>
        <label>1</label>
    </ligand>
</feature>
<feature type="binding site" evidence="9">
    <location>
        <position position="186"/>
    </location>
    <ligand>
        <name>[4Fe-4S] cluster</name>
        <dbReference type="ChEBI" id="CHEBI:49883"/>
        <label>1</label>
    </ligand>
</feature>
<feature type="domain" description="4Fe-4S ferredoxin-type" evidence="10">
    <location>
        <begin position="177"/>
        <end position="206"/>
    </location>
</feature>
<dbReference type="Pfam" id="PF13484">
    <property type="entry name" value="Fer4_16"/>
    <property type="match status" value="1"/>
</dbReference>
<dbReference type="PANTHER" id="PTHR30002:SF4">
    <property type="entry name" value="EPOXYQUEUOSINE REDUCTASE"/>
    <property type="match status" value="1"/>
</dbReference>
<comment type="catalytic activity">
    <reaction evidence="9">
        <text>epoxyqueuosine(34) in tRNA + AH2 = queuosine(34) in tRNA + A + H2O</text>
        <dbReference type="Rhea" id="RHEA:32159"/>
        <dbReference type="Rhea" id="RHEA-COMP:18571"/>
        <dbReference type="Rhea" id="RHEA-COMP:18582"/>
        <dbReference type="ChEBI" id="CHEBI:13193"/>
        <dbReference type="ChEBI" id="CHEBI:15377"/>
        <dbReference type="ChEBI" id="CHEBI:17499"/>
        <dbReference type="ChEBI" id="CHEBI:194431"/>
        <dbReference type="ChEBI" id="CHEBI:194443"/>
        <dbReference type="EC" id="1.17.99.6"/>
    </reaction>
</comment>
<dbReference type="InterPro" id="IPR013542">
    <property type="entry name" value="QueG_DUF1730"/>
</dbReference>
<evidence type="ECO:0000256" key="3">
    <source>
        <dbReference type="ARBA" id="ARBA00022694"/>
    </source>
</evidence>
<keyword evidence="3 9" id="KW-0819">tRNA processing</keyword>
<keyword evidence="5 9" id="KW-0671">Queuosine biosynthesis</keyword>
<comment type="pathway">
    <text evidence="9">tRNA modification; tRNA-queuosine biosynthesis.</text>
</comment>
<evidence type="ECO:0000313" key="12">
    <source>
        <dbReference type="Proteomes" id="UP001595906"/>
    </source>
</evidence>
<keyword evidence="2 9" id="KW-0963">Cytoplasm</keyword>
<dbReference type="NCBIfam" id="TIGR00276">
    <property type="entry name" value="tRNA epoxyqueuosine(34) reductase QueG"/>
    <property type="match status" value="1"/>
</dbReference>
<gene>
    <name evidence="9 11" type="primary">queG</name>
    <name evidence="11" type="ORF">ACFOW1_11195</name>
</gene>
<evidence type="ECO:0000256" key="9">
    <source>
        <dbReference type="HAMAP-Rule" id="MF_00916"/>
    </source>
</evidence>
<feature type="binding site" evidence="9">
    <location>
        <position position="196"/>
    </location>
    <ligand>
        <name>[4Fe-4S] cluster</name>
        <dbReference type="ChEBI" id="CHEBI:49883"/>
        <label>2</label>
    </ligand>
</feature>
<comment type="caution">
    <text evidence="11">The sequence shown here is derived from an EMBL/GenBank/DDBJ whole genome shotgun (WGS) entry which is preliminary data.</text>
</comment>
<dbReference type="PROSITE" id="PS51379">
    <property type="entry name" value="4FE4S_FER_2"/>
    <property type="match status" value="1"/>
</dbReference>
<reference evidence="12" key="1">
    <citation type="journal article" date="2019" name="Int. J. Syst. Evol. Microbiol.">
        <title>The Global Catalogue of Microorganisms (GCM) 10K type strain sequencing project: providing services to taxonomists for standard genome sequencing and annotation.</title>
        <authorList>
            <consortium name="The Broad Institute Genomics Platform"/>
            <consortium name="The Broad Institute Genome Sequencing Center for Infectious Disease"/>
            <person name="Wu L."/>
            <person name="Ma J."/>
        </authorList>
    </citation>
    <scope>NUCLEOTIDE SEQUENCE [LARGE SCALE GENOMIC DNA]</scope>
    <source>
        <strain evidence="12">CECT 8010</strain>
    </source>
</reference>
<keyword evidence="12" id="KW-1185">Reference proteome</keyword>
<dbReference type="EC" id="1.17.99.6" evidence="9"/>
<dbReference type="SUPFAM" id="SSF46548">
    <property type="entry name" value="alpha-helical ferredoxin"/>
    <property type="match status" value="1"/>
</dbReference>